<sequence>MASSSGYTWTWSDQYQDYYYVTVEAGNYVYHWHKHMQEATATENRTFHQTEGNGFSQPRYAKASYFPEQESYSSSSYGQARTNYGTAQWPDNGASYTQASYEPGTAQPPDNSAPYMPVGVPSHERAGLHDFISGTPEKGWYEPLDSSYRMRTGSEAHQFFKIGKVFAMLHIEAASEQLARQGNNNITVVRYGERAYSQIRRFIIVEVRRGFVYACPISTYGGQGTLKYGCVPSEHSVVYFIATKPTLFCREELFKEPIAVRPADPSLKMDPASRLNYGKTYPIEMNVKVKDIGDVIPEDLSNLLAYYREVNVL</sequence>
<dbReference type="Pfam" id="PF20233">
    <property type="entry name" value="DUF6590"/>
    <property type="match status" value="1"/>
</dbReference>
<keyword evidence="4" id="KW-1185">Reference proteome</keyword>
<dbReference type="GeneID" id="54588681"/>
<accession>A0A6A6INF3</accession>
<dbReference type="OrthoDB" id="3559580at2759"/>
<feature type="domain" description="DUF6590" evidence="2">
    <location>
        <begin position="158"/>
        <end position="304"/>
    </location>
</feature>
<evidence type="ECO:0000256" key="1">
    <source>
        <dbReference type="SAM" id="MobiDB-lite"/>
    </source>
</evidence>
<dbReference type="Proteomes" id="UP000800094">
    <property type="component" value="Unassembled WGS sequence"/>
</dbReference>
<evidence type="ECO:0000259" key="2">
    <source>
        <dbReference type="Pfam" id="PF20233"/>
    </source>
</evidence>
<gene>
    <name evidence="3" type="ORF">BU26DRAFT_602403</name>
</gene>
<protein>
    <recommendedName>
        <fullName evidence="2">DUF6590 domain-containing protein</fullName>
    </recommendedName>
</protein>
<dbReference type="InterPro" id="IPR046497">
    <property type="entry name" value="DUF6590"/>
</dbReference>
<dbReference type="EMBL" id="ML987192">
    <property type="protein sequence ID" value="KAF2251916.1"/>
    <property type="molecule type" value="Genomic_DNA"/>
</dbReference>
<evidence type="ECO:0000313" key="4">
    <source>
        <dbReference type="Proteomes" id="UP000800094"/>
    </source>
</evidence>
<dbReference type="PANTHER" id="PTHR35391:SF5">
    <property type="entry name" value="DUF6590 DOMAIN-CONTAINING PROTEIN"/>
    <property type="match status" value="1"/>
</dbReference>
<dbReference type="RefSeq" id="XP_033686920.1">
    <property type="nucleotide sequence ID" value="XM_033835351.1"/>
</dbReference>
<dbReference type="AlphaFoldDB" id="A0A6A6INF3"/>
<proteinExistence type="predicted"/>
<evidence type="ECO:0000313" key="3">
    <source>
        <dbReference type="EMBL" id="KAF2251916.1"/>
    </source>
</evidence>
<feature type="region of interest" description="Disordered" evidence="1">
    <location>
        <begin position="73"/>
        <end position="110"/>
    </location>
</feature>
<organism evidence="3 4">
    <name type="scientific">Trematosphaeria pertusa</name>
    <dbReference type="NCBI Taxonomy" id="390896"/>
    <lineage>
        <taxon>Eukaryota</taxon>
        <taxon>Fungi</taxon>
        <taxon>Dikarya</taxon>
        <taxon>Ascomycota</taxon>
        <taxon>Pezizomycotina</taxon>
        <taxon>Dothideomycetes</taxon>
        <taxon>Pleosporomycetidae</taxon>
        <taxon>Pleosporales</taxon>
        <taxon>Massarineae</taxon>
        <taxon>Trematosphaeriaceae</taxon>
        <taxon>Trematosphaeria</taxon>
    </lineage>
</organism>
<dbReference type="PANTHER" id="PTHR35391">
    <property type="entry name" value="C2H2-TYPE DOMAIN-CONTAINING PROTEIN-RELATED"/>
    <property type="match status" value="1"/>
</dbReference>
<reference evidence="3" key="1">
    <citation type="journal article" date="2020" name="Stud. Mycol.">
        <title>101 Dothideomycetes genomes: a test case for predicting lifestyles and emergence of pathogens.</title>
        <authorList>
            <person name="Haridas S."/>
            <person name="Albert R."/>
            <person name="Binder M."/>
            <person name="Bloem J."/>
            <person name="Labutti K."/>
            <person name="Salamov A."/>
            <person name="Andreopoulos B."/>
            <person name="Baker S."/>
            <person name="Barry K."/>
            <person name="Bills G."/>
            <person name="Bluhm B."/>
            <person name="Cannon C."/>
            <person name="Castanera R."/>
            <person name="Culley D."/>
            <person name="Daum C."/>
            <person name="Ezra D."/>
            <person name="Gonzalez J."/>
            <person name="Henrissat B."/>
            <person name="Kuo A."/>
            <person name="Liang C."/>
            <person name="Lipzen A."/>
            <person name="Lutzoni F."/>
            <person name="Magnuson J."/>
            <person name="Mondo S."/>
            <person name="Nolan M."/>
            <person name="Ohm R."/>
            <person name="Pangilinan J."/>
            <person name="Park H.-J."/>
            <person name="Ramirez L."/>
            <person name="Alfaro M."/>
            <person name="Sun H."/>
            <person name="Tritt A."/>
            <person name="Yoshinaga Y."/>
            <person name="Zwiers L.-H."/>
            <person name="Turgeon B."/>
            <person name="Goodwin S."/>
            <person name="Spatafora J."/>
            <person name="Crous P."/>
            <person name="Grigoriev I."/>
        </authorList>
    </citation>
    <scope>NUCLEOTIDE SEQUENCE</scope>
    <source>
        <strain evidence="3">CBS 122368</strain>
    </source>
</reference>
<name>A0A6A6INF3_9PLEO</name>